<evidence type="ECO:0000313" key="1">
    <source>
        <dbReference type="EMBL" id="KAJ8377487.1"/>
    </source>
</evidence>
<accession>A0AAD7RC18</accession>
<dbReference type="Proteomes" id="UP001221898">
    <property type="component" value="Unassembled WGS sequence"/>
</dbReference>
<keyword evidence="2" id="KW-1185">Reference proteome</keyword>
<dbReference type="AlphaFoldDB" id="A0AAD7RC18"/>
<protein>
    <submittedName>
        <fullName evidence="1">Uncharacterized protein</fullName>
    </submittedName>
</protein>
<evidence type="ECO:0000313" key="2">
    <source>
        <dbReference type="Proteomes" id="UP001221898"/>
    </source>
</evidence>
<comment type="caution">
    <text evidence="1">The sequence shown here is derived from an EMBL/GenBank/DDBJ whole genome shotgun (WGS) entry which is preliminary data.</text>
</comment>
<proteinExistence type="predicted"/>
<name>A0AAD7RC18_9TELE</name>
<reference evidence="1" key="1">
    <citation type="journal article" date="2023" name="Science">
        <title>Genome structures resolve the early diversification of teleost fishes.</title>
        <authorList>
            <person name="Parey E."/>
            <person name="Louis A."/>
            <person name="Montfort J."/>
            <person name="Bouchez O."/>
            <person name="Roques C."/>
            <person name="Iampietro C."/>
            <person name="Lluch J."/>
            <person name="Castinel A."/>
            <person name="Donnadieu C."/>
            <person name="Desvignes T."/>
            <person name="Floi Bucao C."/>
            <person name="Jouanno E."/>
            <person name="Wen M."/>
            <person name="Mejri S."/>
            <person name="Dirks R."/>
            <person name="Jansen H."/>
            <person name="Henkel C."/>
            <person name="Chen W.J."/>
            <person name="Zahm M."/>
            <person name="Cabau C."/>
            <person name="Klopp C."/>
            <person name="Thompson A.W."/>
            <person name="Robinson-Rechavi M."/>
            <person name="Braasch I."/>
            <person name="Lecointre G."/>
            <person name="Bobe J."/>
            <person name="Postlethwait J.H."/>
            <person name="Berthelot C."/>
            <person name="Roest Crollius H."/>
            <person name="Guiguen Y."/>
        </authorList>
    </citation>
    <scope>NUCLEOTIDE SEQUENCE</scope>
    <source>
        <strain evidence="1">NC1722</strain>
    </source>
</reference>
<organism evidence="1 2">
    <name type="scientific">Aldrovandia affinis</name>
    <dbReference type="NCBI Taxonomy" id="143900"/>
    <lineage>
        <taxon>Eukaryota</taxon>
        <taxon>Metazoa</taxon>
        <taxon>Chordata</taxon>
        <taxon>Craniata</taxon>
        <taxon>Vertebrata</taxon>
        <taxon>Euteleostomi</taxon>
        <taxon>Actinopterygii</taxon>
        <taxon>Neopterygii</taxon>
        <taxon>Teleostei</taxon>
        <taxon>Notacanthiformes</taxon>
        <taxon>Halosauridae</taxon>
        <taxon>Aldrovandia</taxon>
    </lineage>
</organism>
<gene>
    <name evidence="1" type="ORF">AAFF_G00259550</name>
</gene>
<sequence>MADAEYARFSPQFHFKIKPSSGCGSPRRWSSLVLGSGSADLPSEPQEACCQSRRASSHAGTLSGSKDFCSCGKFRFSAVNHVCVKVESEREEATSMRQQGRSPIAGNESVFLQAPAFCLLLPLLSASSGLPSLAKHRSREPCWFPASRLVVWPLVKLLLTFQLQPAEDFSMTEGHSADTQPLSF</sequence>
<dbReference type="EMBL" id="JAINUG010000351">
    <property type="protein sequence ID" value="KAJ8377487.1"/>
    <property type="molecule type" value="Genomic_DNA"/>
</dbReference>